<evidence type="ECO:0000256" key="5">
    <source>
        <dbReference type="SAM" id="Phobius"/>
    </source>
</evidence>
<feature type="transmembrane region" description="Helical" evidence="5">
    <location>
        <begin position="103"/>
        <end position="126"/>
    </location>
</feature>
<evidence type="ECO:0000256" key="3">
    <source>
        <dbReference type="ARBA" id="ARBA00022989"/>
    </source>
</evidence>
<comment type="caution">
    <text evidence="6">The sequence shown here is derived from an EMBL/GenBank/DDBJ whole genome shotgun (WGS) entry which is preliminary data.</text>
</comment>
<accession>A0ABT1QNT2</accession>
<dbReference type="EMBL" id="JANFQO010000003">
    <property type="protein sequence ID" value="MCQ4163818.1"/>
    <property type="molecule type" value="Genomic_DNA"/>
</dbReference>
<proteinExistence type="predicted"/>
<reference evidence="6" key="1">
    <citation type="submission" date="2022-07" db="EMBL/GenBank/DDBJ databases">
        <title>Tahibacter sp., a new gammaproteobacterium isolated from the silt sample collected at pig farm.</title>
        <authorList>
            <person name="Chen H."/>
        </authorList>
    </citation>
    <scope>NUCLEOTIDE SEQUENCE</scope>
    <source>
        <strain evidence="6">P2K</strain>
    </source>
</reference>
<protein>
    <submittedName>
        <fullName evidence="6">DoxX family protein</fullName>
    </submittedName>
</protein>
<evidence type="ECO:0000256" key="2">
    <source>
        <dbReference type="ARBA" id="ARBA00022692"/>
    </source>
</evidence>
<keyword evidence="3 5" id="KW-1133">Transmembrane helix</keyword>
<dbReference type="Proteomes" id="UP001165498">
    <property type="component" value="Unassembled WGS sequence"/>
</dbReference>
<feature type="transmembrane region" description="Helical" evidence="5">
    <location>
        <begin position="77"/>
        <end position="97"/>
    </location>
</feature>
<dbReference type="InterPro" id="IPR032808">
    <property type="entry name" value="DoxX"/>
</dbReference>
<gene>
    <name evidence="6" type="ORF">NM961_03750</name>
</gene>
<keyword evidence="4 5" id="KW-0472">Membrane</keyword>
<evidence type="ECO:0000256" key="4">
    <source>
        <dbReference type="ARBA" id="ARBA00023136"/>
    </source>
</evidence>
<dbReference type="Pfam" id="PF07681">
    <property type="entry name" value="DoxX"/>
    <property type="match status" value="1"/>
</dbReference>
<evidence type="ECO:0000256" key="1">
    <source>
        <dbReference type="ARBA" id="ARBA00004141"/>
    </source>
</evidence>
<feature type="transmembrane region" description="Helical" evidence="5">
    <location>
        <begin position="52"/>
        <end position="70"/>
    </location>
</feature>
<sequence>MHWLRGLAGDRRVHWLALLALCGAYLQGGLVKALDFPGALAEMRHFGLVPEAPFAVAVIVLELGAALLVLSGRGRWLGALVLAGFTVAASFVANRFWQAPPEQALMLANAFFEHMGLAGAFVLVACRDLAAVAPVPA</sequence>
<evidence type="ECO:0000313" key="6">
    <source>
        <dbReference type="EMBL" id="MCQ4163818.1"/>
    </source>
</evidence>
<keyword evidence="7" id="KW-1185">Reference proteome</keyword>
<keyword evidence="2 5" id="KW-0812">Transmembrane</keyword>
<organism evidence="6 7">
    <name type="scientific">Tahibacter harae</name>
    <dbReference type="NCBI Taxonomy" id="2963937"/>
    <lineage>
        <taxon>Bacteria</taxon>
        <taxon>Pseudomonadati</taxon>
        <taxon>Pseudomonadota</taxon>
        <taxon>Gammaproteobacteria</taxon>
        <taxon>Lysobacterales</taxon>
        <taxon>Rhodanobacteraceae</taxon>
        <taxon>Tahibacter</taxon>
    </lineage>
</organism>
<evidence type="ECO:0000313" key="7">
    <source>
        <dbReference type="Proteomes" id="UP001165498"/>
    </source>
</evidence>
<comment type="subcellular location">
    <subcellularLocation>
        <location evidence="1">Membrane</location>
        <topology evidence="1">Multi-pass membrane protein</topology>
    </subcellularLocation>
</comment>
<name>A0ABT1QNT2_9GAMM</name>